<evidence type="ECO:0000256" key="4">
    <source>
        <dbReference type="ARBA" id="ARBA00023125"/>
    </source>
</evidence>
<dbReference type="FunFam" id="1.10.10.10:FF:000027">
    <property type="entry name" value="Heat shock transcription factor 1"/>
    <property type="match status" value="1"/>
</dbReference>
<proteinExistence type="inferred from homology"/>
<dbReference type="Gene3D" id="1.10.10.10">
    <property type="entry name" value="Winged helix-like DNA-binding domain superfamily/Winged helix DNA-binding domain"/>
    <property type="match status" value="1"/>
</dbReference>
<dbReference type="Pfam" id="PF00447">
    <property type="entry name" value="HSF_DNA-bind"/>
    <property type="match status" value="1"/>
</dbReference>
<sequence length="463" mass="51463">MDTMGEDVSGSEEDDQIAMDDVKSNSSSSNVTSQRQTFVQKLYKILEDPTFQSLICWSATGQSFLVIDPTQLARTCLPKVFKHNNFTSFVRQLNLYGFHKTNRQHTRIPDEERDRDSEPREFFHPKFVRNRPELLVEIRRKPTNLGSVQAASGMTAVPRHPTPPMGQKSQTSQPMYITQQISTPPTLTPSSSLGDLPSQTSGGASSSSAMPPGPQGPAATTSFESRLWQLQFMIQDLIGLVRDIHRRQDNQQRAVDELTHQITQLQGVVRGSQSSNTALASLVQDTSSSSSNTSTTRNISNQTSYRPLPQFTAPPNFSTQTQALGLPSSSSSQQQSDNYTNFPIVNTPQLIRSLSPPQQQQQSNLVYPLASTSSIRMDQNMYTQMVGGNSQQVQQSPPNMQQQIQNMQQNMQQQQQQQQDASVNMTQQEATRMLMLPPPSSISQMAANWNRAAGGASNWQPPQ</sequence>
<dbReference type="OrthoDB" id="60033at2759"/>
<feature type="region of interest" description="Disordered" evidence="8">
    <location>
        <begin position="281"/>
        <end position="342"/>
    </location>
</feature>
<feature type="compositionally biased region" description="Low complexity" evidence="8">
    <location>
        <begin position="182"/>
        <end position="221"/>
    </location>
</feature>
<evidence type="ECO:0000256" key="7">
    <source>
        <dbReference type="RuleBase" id="RU004020"/>
    </source>
</evidence>
<feature type="region of interest" description="Disordered" evidence="8">
    <location>
        <begin position="146"/>
        <end position="221"/>
    </location>
</feature>
<gene>
    <name evidence="10" type="ORF">SmJEL517_g01303</name>
</gene>
<evidence type="ECO:0000256" key="2">
    <source>
        <dbReference type="ARBA" id="ARBA00006403"/>
    </source>
</evidence>
<dbReference type="PANTHER" id="PTHR10015:SF427">
    <property type="entry name" value="HEAT SHOCK FACTOR PROTEIN"/>
    <property type="match status" value="1"/>
</dbReference>
<evidence type="ECO:0000313" key="11">
    <source>
        <dbReference type="Proteomes" id="UP000319731"/>
    </source>
</evidence>
<feature type="domain" description="HSF-type DNA-binding" evidence="9">
    <location>
        <begin position="34"/>
        <end position="141"/>
    </location>
</feature>
<dbReference type="InterPro" id="IPR036390">
    <property type="entry name" value="WH_DNA-bd_sf"/>
</dbReference>
<evidence type="ECO:0000256" key="1">
    <source>
        <dbReference type="ARBA" id="ARBA00004123"/>
    </source>
</evidence>
<keyword evidence="4" id="KW-0238">DNA-binding</keyword>
<comment type="caution">
    <text evidence="10">The sequence shown here is derived from an EMBL/GenBank/DDBJ whole genome shotgun (WGS) entry which is preliminary data.</text>
</comment>
<reference evidence="10 11" key="1">
    <citation type="journal article" date="2019" name="Sci. Rep.">
        <title>Comparative genomics of chytrid fungi reveal insights into the obligate biotrophic and pathogenic lifestyle of Synchytrium endobioticum.</title>
        <authorList>
            <person name="van de Vossenberg B.T.L.H."/>
            <person name="Warris S."/>
            <person name="Nguyen H.D.T."/>
            <person name="van Gent-Pelzer M.P.E."/>
            <person name="Joly D.L."/>
            <person name="van de Geest H.C."/>
            <person name="Bonants P.J.M."/>
            <person name="Smith D.S."/>
            <person name="Levesque C.A."/>
            <person name="van der Lee T.A.J."/>
        </authorList>
    </citation>
    <scope>NUCLEOTIDE SEQUENCE [LARGE SCALE GENOMIC DNA]</scope>
    <source>
        <strain evidence="10 11">JEL517</strain>
    </source>
</reference>
<feature type="region of interest" description="Disordered" evidence="8">
    <location>
        <begin position="1"/>
        <end position="30"/>
    </location>
</feature>
<keyword evidence="5" id="KW-0804">Transcription</keyword>
<evidence type="ECO:0000256" key="6">
    <source>
        <dbReference type="ARBA" id="ARBA00023242"/>
    </source>
</evidence>
<feature type="compositionally biased region" description="Acidic residues" evidence="8">
    <location>
        <begin position="9"/>
        <end position="18"/>
    </location>
</feature>
<dbReference type="GeneID" id="42002528"/>
<evidence type="ECO:0000313" key="10">
    <source>
        <dbReference type="EMBL" id="TPX36638.1"/>
    </source>
</evidence>
<dbReference type="PANTHER" id="PTHR10015">
    <property type="entry name" value="HEAT SHOCK TRANSCRIPTION FACTOR"/>
    <property type="match status" value="1"/>
</dbReference>
<evidence type="ECO:0000256" key="5">
    <source>
        <dbReference type="ARBA" id="ARBA00023163"/>
    </source>
</evidence>
<dbReference type="EMBL" id="QEAO01000004">
    <property type="protein sequence ID" value="TPX36638.1"/>
    <property type="molecule type" value="Genomic_DNA"/>
</dbReference>
<evidence type="ECO:0000256" key="3">
    <source>
        <dbReference type="ARBA" id="ARBA00023015"/>
    </source>
</evidence>
<feature type="compositionally biased region" description="Low complexity" evidence="8">
    <location>
        <begin position="286"/>
        <end position="304"/>
    </location>
</feature>
<feature type="compositionally biased region" description="Polar residues" evidence="8">
    <location>
        <begin position="313"/>
        <end position="323"/>
    </location>
</feature>
<keyword evidence="3" id="KW-0805">Transcription regulation</keyword>
<feature type="compositionally biased region" description="Polar residues" evidence="8">
    <location>
        <begin position="167"/>
        <end position="181"/>
    </location>
</feature>
<dbReference type="RefSeq" id="XP_031026852.1">
    <property type="nucleotide sequence ID" value="XM_031167231.1"/>
</dbReference>
<dbReference type="SMART" id="SM00415">
    <property type="entry name" value="HSF"/>
    <property type="match status" value="1"/>
</dbReference>
<dbReference type="SUPFAM" id="SSF46785">
    <property type="entry name" value="Winged helix' DNA-binding domain"/>
    <property type="match status" value="1"/>
</dbReference>
<evidence type="ECO:0000259" key="9">
    <source>
        <dbReference type="SMART" id="SM00415"/>
    </source>
</evidence>
<name>A0A507CBA5_9FUNG</name>
<protein>
    <recommendedName>
        <fullName evidence="9">HSF-type DNA-binding domain-containing protein</fullName>
    </recommendedName>
</protein>
<dbReference type="PRINTS" id="PR00056">
    <property type="entry name" value="HSFDOMAIN"/>
</dbReference>
<dbReference type="Proteomes" id="UP000319731">
    <property type="component" value="Unassembled WGS sequence"/>
</dbReference>
<dbReference type="GO" id="GO:0005634">
    <property type="term" value="C:nucleus"/>
    <property type="evidence" value="ECO:0007669"/>
    <property type="project" value="UniProtKB-SubCell"/>
</dbReference>
<keyword evidence="6" id="KW-0539">Nucleus</keyword>
<accession>A0A507CBA5</accession>
<dbReference type="AlphaFoldDB" id="A0A507CBA5"/>
<dbReference type="GO" id="GO:0043565">
    <property type="term" value="F:sequence-specific DNA binding"/>
    <property type="evidence" value="ECO:0007669"/>
    <property type="project" value="InterPro"/>
</dbReference>
<keyword evidence="11" id="KW-1185">Reference proteome</keyword>
<dbReference type="STRING" id="1806994.A0A507CBA5"/>
<dbReference type="InterPro" id="IPR036388">
    <property type="entry name" value="WH-like_DNA-bd_sf"/>
</dbReference>
<dbReference type="GO" id="GO:0003700">
    <property type="term" value="F:DNA-binding transcription factor activity"/>
    <property type="evidence" value="ECO:0007669"/>
    <property type="project" value="InterPro"/>
</dbReference>
<comment type="subcellular location">
    <subcellularLocation>
        <location evidence="1">Nucleus</location>
    </subcellularLocation>
</comment>
<comment type="similarity">
    <text evidence="2 7">Belongs to the HSF family.</text>
</comment>
<dbReference type="InterPro" id="IPR000232">
    <property type="entry name" value="HSF_DNA-bd"/>
</dbReference>
<organism evidence="10 11">
    <name type="scientific">Synchytrium microbalum</name>
    <dbReference type="NCBI Taxonomy" id="1806994"/>
    <lineage>
        <taxon>Eukaryota</taxon>
        <taxon>Fungi</taxon>
        <taxon>Fungi incertae sedis</taxon>
        <taxon>Chytridiomycota</taxon>
        <taxon>Chytridiomycota incertae sedis</taxon>
        <taxon>Chytridiomycetes</taxon>
        <taxon>Synchytriales</taxon>
        <taxon>Synchytriaceae</taxon>
        <taxon>Synchytrium</taxon>
    </lineage>
</organism>
<evidence type="ECO:0000256" key="8">
    <source>
        <dbReference type="SAM" id="MobiDB-lite"/>
    </source>
</evidence>